<dbReference type="InParanoid" id="A0A6J0BP27"/>
<dbReference type="Pfam" id="PF00017">
    <property type="entry name" value="SH2"/>
    <property type="match status" value="1"/>
</dbReference>
<evidence type="ECO:0000313" key="5">
    <source>
        <dbReference type="Proteomes" id="UP000829291"/>
    </source>
</evidence>
<gene>
    <name evidence="6 7" type="primary">LOC107221767</name>
</gene>
<feature type="compositionally biased region" description="Pro residues" evidence="3">
    <location>
        <begin position="307"/>
        <end position="316"/>
    </location>
</feature>
<feature type="compositionally biased region" description="Polar residues" evidence="3">
    <location>
        <begin position="146"/>
        <end position="158"/>
    </location>
</feature>
<evidence type="ECO:0000256" key="1">
    <source>
        <dbReference type="ARBA" id="ARBA00022999"/>
    </source>
</evidence>
<dbReference type="Gene3D" id="3.30.505.10">
    <property type="entry name" value="SH2 domain"/>
    <property type="match status" value="1"/>
</dbReference>
<evidence type="ECO:0000313" key="7">
    <source>
        <dbReference type="RefSeq" id="XP_046601478.1"/>
    </source>
</evidence>
<dbReference type="RefSeq" id="XP_015516374.2">
    <property type="nucleotide sequence ID" value="XM_015660888.2"/>
</dbReference>
<evidence type="ECO:0000313" key="6">
    <source>
        <dbReference type="RefSeq" id="XP_015516374.2"/>
    </source>
</evidence>
<dbReference type="PANTHER" id="PTHR14098">
    <property type="entry name" value="SH2 DOMAIN CONTAINING PROTEIN"/>
    <property type="match status" value="1"/>
</dbReference>
<dbReference type="GeneID" id="107221767"/>
<keyword evidence="5" id="KW-1185">Reference proteome</keyword>
<feature type="compositionally biased region" description="Polar residues" evidence="3">
    <location>
        <begin position="470"/>
        <end position="489"/>
    </location>
</feature>
<dbReference type="KEGG" id="nlo:107221767"/>
<feature type="compositionally biased region" description="Pro residues" evidence="3">
    <location>
        <begin position="327"/>
        <end position="340"/>
    </location>
</feature>
<dbReference type="InterPro" id="IPR036860">
    <property type="entry name" value="SH2_dom_sf"/>
</dbReference>
<feature type="domain" description="SH2" evidence="4">
    <location>
        <begin position="533"/>
        <end position="659"/>
    </location>
</feature>
<dbReference type="GO" id="GO:0007169">
    <property type="term" value="P:cell surface receptor protein tyrosine kinase signaling pathway"/>
    <property type="evidence" value="ECO:0007669"/>
    <property type="project" value="TreeGrafter"/>
</dbReference>
<feature type="region of interest" description="Disordered" evidence="3">
    <location>
        <begin position="437"/>
        <end position="534"/>
    </location>
</feature>
<feature type="region of interest" description="Disordered" evidence="3">
    <location>
        <begin position="120"/>
        <end position="169"/>
    </location>
</feature>
<dbReference type="OrthoDB" id="10044490at2759"/>
<accession>A0A6J0BP27</accession>
<feature type="compositionally biased region" description="Low complexity" evidence="3">
    <location>
        <begin position="493"/>
        <end position="504"/>
    </location>
</feature>
<keyword evidence="1 2" id="KW-0727">SH2 domain</keyword>
<dbReference type="PROSITE" id="PS50001">
    <property type="entry name" value="SH2"/>
    <property type="match status" value="1"/>
</dbReference>
<evidence type="ECO:0000259" key="4">
    <source>
        <dbReference type="PROSITE" id="PS50001"/>
    </source>
</evidence>
<reference evidence="6 7" key="1">
    <citation type="submission" date="2025-05" db="UniProtKB">
        <authorList>
            <consortium name="RefSeq"/>
        </authorList>
    </citation>
    <scope>IDENTIFICATION</scope>
    <source>
        <tissue evidence="6 7">Thorax and Abdomen</tissue>
    </source>
</reference>
<organism evidence="5 6">
    <name type="scientific">Neodiprion lecontei</name>
    <name type="common">Redheaded pine sawfly</name>
    <dbReference type="NCBI Taxonomy" id="441921"/>
    <lineage>
        <taxon>Eukaryota</taxon>
        <taxon>Metazoa</taxon>
        <taxon>Ecdysozoa</taxon>
        <taxon>Arthropoda</taxon>
        <taxon>Hexapoda</taxon>
        <taxon>Insecta</taxon>
        <taxon>Pterygota</taxon>
        <taxon>Neoptera</taxon>
        <taxon>Endopterygota</taxon>
        <taxon>Hymenoptera</taxon>
        <taxon>Tenthredinoidea</taxon>
        <taxon>Diprionidae</taxon>
        <taxon>Diprioninae</taxon>
        <taxon>Neodiprion</taxon>
    </lineage>
</organism>
<feature type="compositionally biased region" description="Acidic residues" evidence="3">
    <location>
        <begin position="441"/>
        <end position="450"/>
    </location>
</feature>
<feature type="compositionally biased region" description="Polar residues" evidence="3">
    <location>
        <begin position="368"/>
        <end position="377"/>
    </location>
</feature>
<feature type="region of interest" description="Disordered" evidence="3">
    <location>
        <begin position="208"/>
        <end position="377"/>
    </location>
</feature>
<sequence>MSDNAVRERLVEKIYKFNTEDVVAVLLKNQLDHCCEDIVSARIDGEKLLHLTGKSNSWTNRLEPSVHRDLCEFVENLLRNPSDYLTDQRFSDEEFSPAYEEDYSSENEFWGSDFEDEGPHSLISTVDESDSSNEKEPESDLKIYSNDESWTESKTISEGVSPESMEEIEPEENMYTNKSDVVNFQVKKTGLNIVEQMKISLAQQNFNQKPKIGPKPKFQIPNRRNAEFGSFKPKVPEPSVPRFDSCSKFPGNERHKKLPVPTGVNDFAKKTTPKQSPLGSEAFPSVKEAREMLSRDRACAHARKPMQKPPVPPPPDKTVAKSAILLPKPPENPRICPSPLPSSKSADDSDDGIYEPIDERLLRGNFGQLKNGSTQSLVNESIGEGSLESIYHEARIGSDNDENYETPDKHVPEGPPVHLLPKKPIQQINNLRYAKNRLIDPNDDDDDDGYEQPISTVPPSLPRRVPAIQSEINSLKQRLPPGNSSTYPRLNSHHSSNSELSNRPLPSPPNRNRLDRSAEVPGSSSTQPFTERPWFHNVRREQAEALVRGGPRIGTISRAFAAAGEFSAATNSTLEGCFLVRPSSTNAEQPFTLVLWAIGRPYNIAIRKRFDGQYALGERKDGEVVFETIDALVNYYQKNDLVLKSKGIQTGTTRLTQTPQKKNDWTV</sequence>
<dbReference type="InterPro" id="IPR000980">
    <property type="entry name" value="SH2"/>
</dbReference>
<dbReference type="AlphaFoldDB" id="A0A6J0BP27"/>
<feature type="region of interest" description="Disordered" evidence="3">
    <location>
        <begin position="390"/>
        <end position="422"/>
    </location>
</feature>
<dbReference type="PANTHER" id="PTHR14098:SF14">
    <property type="entry name" value="SH2 DOMAIN-CONTAINING PROTEIN"/>
    <property type="match status" value="1"/>
</dbReference>
<name>A0A6J0BP27_NEOLC</name>
<evidence type="ECO:0000256" key="3">
    <source>
        <dbReference type="SAM" id="MobiDB-lite"/>
    </source>
</evidence>
<dbReference type="InterPro" id="IPR051751">
    <property type="entry name" value="Immunoreceptor_sig_adapters"/>
</dbReference>
<evidence type="ECO:0000256" key="2">
    <source>
        <dbReference type="PROSITE-ProRule" id="PRU00191"/>
    </source>
</evidence>
<dbReference type="SUPFAM" id="SSF55550">
    <property type="entry name" value="SH2 domain"/>
    <property type="match status" value="1"/>
</dbReference>
<feature type="compositionally biased region" description="Basic and acidic residues" evidence="3">
    <location>
        <begin position="132"/>
        <end position="141"/>
    </location>
</feature>
<dbReference type="GO" id="GO:0005737">
    <property type="term" value="C:cytoplasm"/>
    <property type="evidence" value="ECO:0007669"/>
    <property type="project" value="UniProtKB-ARBA"/>
</dbReference>
<dbReference type="Proteomes" id="UP000829291">
    <property type="component" value="Chromosome 7"/>
</dbReference>
<dbReference type="RefSeq" id="XP_046601478.1">
    <property type="nucleotide sequence ID" value="XM_046745522.1"/>
</dbReference>
<feature type="compositionally biased region" description="Basic and acidic residues" evidence="3">
    <location>
        <begin position="287"/>
        <end position="299"/>
    </location>
</feature>
<dbReference type="GO" id="GO:0035556">
    <property type="term" value="P:intracellular signal transduction"/>
    <property type="evidence" value="ECO:0007669"/>
    <property type="project" value="TreeGrafter"/>
</dbReference>
<dbReference type="SMART" id="SM00252">
    <property type="entry name" value="SH2"/>
    <property type="match status" value="1"/>
</dbReference>
<protein>
    <submittedName>
        <fullName evidence="6 7">B-cell linker protein</fullName>
    </submittedName>
</protein>
<proteinExistence type="predicted"/>